<dbReference type="InterPro" id="IPR036220">
    <property type="entry name" value="UDP-Glc/GDP-Man_DH_C_sf"/>
</dbReference>
<evidence type="ECO:0000313" key="2">
    <source>
        <dbReference type="EMBL" id="MFD0852616.1"/>
    </source>
</evidence>
<dbReference type="PANTHER" id="PTHR43750">
    <property type="entry name" value="UDP-GLUCOSE 6-DEHYDROGENASE TUAD"/>
    <property type="match status" value="1"/>
</dbReference>
<reference evidence="3" key="1">
    <citation type="journal article" date="2019" name="Int. J. Syst. Evol. Microbiol.">
        <title>The Global Catalogue of Microorganisms (GCM) 10K type strain sequencing project: providing services to taxonomists for standard genome sequencing and annotation.</title>
        <authorList>
            <consortium name="The Broad Institute Genomics Platform"/>
            <consortium name="The Broad Institute Genome Sequencing Center for Infectious Disease"/>
            <person name="Wu L."/>
            <person name="Ma J."/>
        </authorList>
    </citation>
    <scope>NUCLEOTIDE SEQUENCE [LARGE SCALE GENOMIC DNA]</scope>
    <source>
        <strain evidence="3">JCM 31696</strain>
    </source>
</reference>
<evidence type="ECO:0000313" key="3">
    <source>
        <dbReference type="Proteomes" id="UP001597083"/>
    </source>
</evidence>
<gene>
    <name evidence="2" type="ORF">ACFQ07_10295</name>
</gene>
<dbReference type="EMBL" id="JBHTIR010001488">
    <property type="protein sequence ID" value="MFD0852616.1"/>
    <property type="molecule type" value="Genomic_DNA"/>
</dbReference>
<dbReference type="SMART" id="SM00984">
    <property type="entry name" value="UDPG_MGDP_dh_C"/>
    <property type="match status" value="1"/>
</dbReference>
<dbReference type="SUPFAM" id="SSF52413">
    <property type="entry name" value="UDP-glucose/GDP-mannose dehydrogenase C-terminal domain"/>
    <property type="match status" value="1"/>
</dbReference>
<proteinExistence type="predicted"/>
<feature type="non-terminal residue" evidence="2">
    <location>
        <position position="1"/>
    </location>
</feature>
<dbReference type="Proteomes" id="UP001597083">
    <property type="component" value="Unassembled WGS sequence"/>
</dbReference>
<comment type="caution">
    <text evidence="2">The sequence shown here is derived from an EMBL/GenBank/DDBJ whole genome shotgun (WGS) entry which is preliminary data.</text>
</comment>
<evidence type="ECO:0000259" key="1">
    <source>
        <dbReference type="SMART" id="SM00984"/>
    </source>
</evidence>
<sequence>ATIRGQGGKVTVYDPQAMNNARRAHPTLDFGESTEDAVRDAHVVLLLTEWQEFKDLDPHALAELVAERNIVDGRNALDPEKWRNAGWTYRALGRP</sequence>
<dbReference type="Pfam" id="PF03720">
    <property type="entry name" value="UDPG_MGDP_dh_C"/>
    <property type="match status" value="1"/>
</dbReference>
<name>A0ABW3CGA1_9ACTN</name>
<protein>
    <submittedName>
        <fullName evidence="2">UDP binding domain-containing protein</fullName>
    </submittedName>
</protein>
<organism evidence="2 3">
    <name type="scientific">Actinomadura adrarensis</name>
    <dbReference type="NCBI Taxonomy" id="1819600"/>
    <lineage>
        <taxon>Bacteria</taxon>
        <taxon>Bacillati</taxon>
        <taxon>Actinomycetota</taxon>
        <taxon>Actinomycetes</taxon>
        <taxon>Streptosporangiales</taxon>
        <taxon>Thermomonosporaceae</taxon>
        <taxon>Actinomadura</taxon>
    </lineage>
</organism>
<dbReference type="Gene3D" id="3.40.50.720">
    <property type="entry name" value="NAD(P)-binding Rossmann-like Domain"/>
    <property type="match status" value="1"/>
</dbReference>
<feature type="domain" description="UDP-glucose/GDP-mannose dehydrogenase C-terminal" evidence="1">
    <location>
        <begin position="1"/>
        <end position="79"/>
    </location>
</feature>
<accession>A0ABW3CGA1</accession>
<dbReference type="InterPro" id="IPR014027">
    <property type="entry name" value="UDP-Glc/GDP-Man_DH_C"/>
</dbReference>
<dbReference type="PANTHER" id="PTHR43750:SF3">
    <property type="entry name" value="UDP-GLUCOSE 6-DEHYDROGENASE TUAD"/>
    <property type="match status" value="1"/>
</dbReference>
<keyword evidence="3" id="KW-1185">Reference proteome</keyword>